<evidence type="ECO:0000256" key="5">
    <source>
        <dbReference type="RuleBase" id="RU362057"/>
    </source>
</evidence>
<dbReference type="EMBL" id="JXTB01000036">
    <property type="protein sequence ID" value="PON73055.1"/>
    <property type="molecule type" value="Genomic_DNA"/>
</dbReference>
<dbReference type="OrthoDB" id="5835829at2759"/>
<evidence type="ECO:0000256" key="3">
    <source>
        <dbReference type="ARBA" id="ARBA00022679"/>
    </source>
</evidence>
<sequence length="498" mass="55927">MAFPNSKSHIAIFPFMAQGHTIPLLDLSRALSRRGLKVTIITTPSNADTITPYVSKHPNIHLREIPFPKIQGLPEGCENMSQTFSRDHLLPFLNATKLLKDPFEATLRDMCRLDQHRPTCLISDSFLGWTNSLCRDLGLPRLVFHGMGIFSMVVKKSISIYQTHFVKDKGKWSDDDVLDVKGVDLSFDLKRGDLPKSLRETDCRVSEFFLEAERSDLGSWAVIGNSFMELDEDYVLPLESLYGNGTRTFCVGPLFLYDQMEGDGNIGPNGPDPSEQWADWLNQHGNQEKSVLYVSFGSMANLCDEQLNELAYGLELSGVDYIWVVRSKTWSPPSGLINGGLTKGLIVTTWVDQKWVLAHRAVGGFLSHCGWNSTLESLGYGLPMLAWPMQAEQHLNAKYLMEELKVGIGLQSASARDGRIVGREEIRGGVEELMRGERGNQAREKAIELGRMAKRAVQVGGSSYNCLNEIIDRVEKEKTRADSIGNITWRWVKKTWIK</sequence>
<evidence type="ECO:0000256" key="2">
    <source>
        <dbReference type="ARBA" id="ARBA00022676"/>
    </source>
</evidence>
<dbReference type="SUPFAM" id="SSF53756">
    <property type="entry name" value="UDP-Glycosyltransferase/glycogen phosphorylase"/>
    <property type="match status" value="1"/>
</dbReference>
<dbReference type="Gene3D" id="3.40.50.2000">
    <property type="entry name" value="Glycogen Phosphorylase B"/>
    <property type="match status" value="2"/>
</dbReference>
<comment type="similarity">
    <text evidence="1 4">Belongs to the UDP-glycosyltransferase family.</text>
</comment>
<proteinExistence type="inferred from homology"/>
<dbReference type="PROSITE" id="PS00375">
    <property type="entry name" value="UDPGT"/>
    <property type="match status" value="1"/>
</dbReference>
<accession>A0A2P5DIH9</accession>
<evidence type="ECO:0000256" key="1">
    <source>
        <dbReference type="ARBA" id="ARBA00009995"/>
    </source>
</evidence>
<name>A0A2P5DIH9_PARAD</name>
<dbReference type="AlphaFoldDB" id="A0A2P5DIH9"/>
<dbReference type="GO" id="GO:0035251">
    <property type="term" value="F:UDP-glucosyltransferase activity"/>
    <property type="evidence" value="ECO:0007669"/>
    <property type="project" value="TreeGrafter"/>
</dbReference>
<comment type="caution">
    <text evidence="6">The sequence shown here is derived from an EMBL/GenBank/DDBJ whole genome shotgun (WGS) entry which is preliminary data.</text>
</comment>
<dbReference type="Pfam" id="PF00201">
    <property type="entry name" value="UDPGT"/>
    <property type="match status" value="1"/>
</dbReference>
<protein>
    <recommendedName>
        <fullName evidence="5">Glycosyltransferase</fullName>
        <ecNumber evidence="5">2.4.1.-</ecNumber>
    </recommendedName>
</protein>
<keyword evidence="2 4" id="KW-0328">Glycosyltransferase</keyword>
<dbReference type="PANTHER" id="PTHR48047">
    <property type="entry name" value="GLYCOSYLTRANSFERASE"/>
    <property type="match status" value="1"/>
</dbReference>
<dbReference type="InterPro" id="IPR002213">
    <property type="entry name" value="UDP_glucos_trans"/>
</dbReference>
<keyword evidence="7" id="KW-1185">Reference proteome</keyword>
<dbReference type="InterPro" id="IPR035595">
    <property type="entry name" value="UDP_glycos_trans_CS"/>
</dbReference>
<evidence type="ECO:0000313" key="7">
    <source>
        <dbReference type="Proteomes" id="UP000237105"/>
    </source>
</evidence>
<dbReference type="PANTHER" id="PTHR48047:SF185">
    <property type="entry name" value="GLYCOSYLTRANSFERASE"/>
    <property type="match status" value="1"/>
</dbReference>
<dbReference type="CDD" id="cd03784">
    <property type="entry name" value="GT1_Gtf-like"/>
    <property type="match status" value="1"/>
</dbReference>
<evidence type="ECO:0000256" key="4">
    <source>
        <dbReference type="RuleBase" id="RU003718"/>
    </source>
</evidence>
<dbReference type="EC" id="2.4.1.-" evidence="5"/>
<evidence type="ECO:0000313" key="6">
    <source>
        <dbReference type="EMBL" id="PON73055.1"/>
    </source>
</evidence>
<gene>
    <name evidence="6" type="ORF">PanWU01x14_062050</name>
</gene>
<organism evidence="6 7">
    <name type="scientific">Parasponia andersonii</name>
    <name type="common">Sponia andersonii</name>
    <dbReference type="NCBI Taxonomy" id="3476"/>
    <lineage>
        <taxon>Eukaryota</taxon>
        <taxon>Viridiplantae</taxon>
        <taxon>Streptophyta</taxon>
        <taxon>Embryophyta</taxon>
        <taxon>Tracheophyta</taxon>
        <taxon>Spermatophyta</taxon>
        <taxon>Magnoliopsida</taxon>
        <taxon>eudicotyledons</taxon>
        <taxon>Gunneridae</taxon>
        <taxon>Pentapetalae</taxon>
        <taxon>rosids</taxon>
        <taxon>fabids</taxon>
        <taxon>Rosales</taxon>
        <taxon>Cannabaceae</taxon>
        <taxon>Parasponia</taxon>
    </lineage>
</organism>
<reference evidence="7" key="1">
    <citation type="submission" date="2016-06" db="EMBL/GenBank/DDBJ databases">
        <title>Parallel loss of symbiosis genes in relatives of nitrogen-fixing non-legume Parasponia.</title>
        <authorList>
            <person name="Van Velzen R."/>
            <person name="Holmer R."/>
            <person name="Bu F."/>
            <person name="Rutten L."/>
            <person name="Van Zeijl A."/>
            <person name="Liu W."/>
            <person name="Santuari L."/>
            <person name="Cao Q."/>
            <person name="Sharma T."/>
            <person name="Shen D."/>
            <person name="Roswanjaya Y."/>
            <person name="Wardhani T."/>
            <person name="Kalhor M.S."/>
            <person name="Jansen J."/>
            <person name="Van den Hoogen J."/>
            <person name="Gungor B."/>
            <person name="Hartog M."/>
            <person name="Hontelez J."/>
            <person name="Verver J."/>
            <person name="Yang W.-C."/>
            <person name="Schijlen E."/>
            <person name="Repin R."/>
            <person name="Schilthuizen M."/>
            <person name="Schranz E."/>
            <person name="Heidstra R."/>
            <person name="Miyata K."/>
            <person name="Fedorova E."/>
            <person name="Kohlen W."/>
            <person name="Bisseling T."/>
            <person name="Smit S."/>
            <person name="Geurts R."/>
        </authorList>
    </citation>
    <scope>NUCLEOTIDE SEQUENCE [LARGE SCALE GENOMIC DNA]</scope>
    <source>
        <strain evidence="7">cv. WU1-14</strain>
    </source>
</reference>
<keyword evidence="3 4" id="KW-0808">Transferase</keyword>
<dbReference type="Proteomes" id="UP000237105">
    <property type="component" value="Unassembled WGS sequence"/>
</dbReference>
<dbReference type="FunFam" id="3.40.50.2000:FF:000107">
    <property type="entry name" value="Glycosyltransferase"/>
    <property type="match status" value="1"/>
</dbReference>